<feature type="chain" id="PRO_5047384083" description="DUF3887 domain-containing protein" evidence="1">
    <location>
        <begin position="21"/>
        <end position="125"/>
    </location>
</feature>
<name>A0ABW5E270_9BACT</name>
<proteinExistence type="predicted"/>
<feature type="signal peptide" evidence="1">
    <location>
        <begin position="1"/>
        <end position="20"/>
    </location>
</feature>
<organism evidence="2 3">
    <name type="scientific">Rubritalea spongiae</name>
    <dbReference type="NCBI Taxonomy" id="430797"/>
    <lineage>
        <taxon>Bacteria</taxon>
        <taxon>Pseudomonadati</taxon>
        <taxon>Verrucomicrobiota</taxon>
        <taxon>Verrucomicrobiia</taxon>
        <taxon>Verrucomicrobiales</taxon>
        <taxon>Rubritaleaceae</taxon>
        <taxon>Rubritalea</taxon>
    </lineage>
</organism>
<accession>A0ABW5E270</accession>
<evidence type="ECO:0000313" key="3">
    <source>
        <dbReference type="Proteomes" id="UP001597297"/>
    </source>
</evidence>
<keyword evidence="3" id="KW-1185">Reference proteome</keyword>
<gene>
    <name evidence="2" type="ORF">ACFSQZ_09105</name>
</gene>
<protein>
    <recommendedName>
        <fullName evidence="4">DUF3887 domain-containing protein</fullName>
    </recommendedName>
</protein>
<reference evidence="3" key="1">
    <citation type="journal article" date="2019" name="Int. J. Syst. Evol. Microbiol.">
        <title>The Global Catalogue of Microorganisms (GCM) 10K type strain sequencing project: providing services to taxonomists for standard genome sequencing and annotation.</title>
        <authorList>
            <consortium name="The Broad Institute Genomics Platform"/>
            <consortium name="The Broad Institute Genome Sequencing Center for Infectious Disease"/>
            <person name="Wu L."/>
            <person name="Ma J."/>
        </authorList>
    </citation>
    <scope>NUCLEOTIDE SEQUENCE [LARGE SCALE GENOMIC DNA]</scope>
    <source>
        <strain evidence="3">JCM 16545</strain>
    </source>
</reference>
<dbReference type="Proteomes" id="UP001597297">
    <property type="component" value="Unassembled WGS sequence"/>
</dbReference>
<keyword evidence="1" id="KW-0732">Signal</keyword>
<dbReference type="RefSeq" id="WP_377094569.1">
    <property type="nucleotide sequence ID" value="NZ_JBHSJM010000001.1"/>
</dbReference>
<evidence type="ECO:0000256" key="1">
    <source>
        <dbReference type="SAM" id="SignalP"/>
    </source>
</evidence>
<comment type="caution">
    <text evidence="2">The sequence shown here is derived from an EMBL/GenBank/DDBJ whole genome shotgun (WGS) entry which is preliminary data.</text>
</comment>
<dbReference type="EMBL" id="JBHUJC010000026">
    <property type="protein sequence ID" value="MFD2276623.1"/>
    <property type="molecule type" value="Genomic_DNA"/>
</dbReference>
<evidence type="ECO:0008006" key="4">
    <source>
        <dbReference type="Google" id="ProtNLM"/>
    </source>
</evidence>
<evidence type="ECO:0000313" key="2">
    <source>
        <dbReference type="EMBL" id="MFD2276623.1"/>
    </source>
</evidence>
<sequence>MKTTTITTLSALTLPFTAFAEEAPKDVATQFKTLIEATQENDLEKFESVCDAKMQEAMTPQVLEQVSKQVSPLLKAGYQSDFMGDLNKLSHTTYYWKIDFNTEQAPDMLAEMTIANGKVAGFFIR</sequence>